<gene>
    <name evidence="3" type="ORF">GBAR_LOCUS24546</name>
</gene>
<dbReference type="AlphaFoldDB" id="A0AA35TBN5"/>
<evidence type="ECO:0000313" key="3">
    <source>
        <dbReference type="EMBL" id="CAI8044212.1"/>
    </source>
</evidence>
<feature type="compositionally biased region" description="Basic and acidic residues" evidence="1">
    <location>
        <begin position="210"/>
        <end position="222"/>
    </location>
</feature>
<accession>A0AA35TBN5</accession>
<evidence type="ECO:0000256" key="1">
    <source>
        <dbReference type="SAM" id="MobiDB-lite"/>
    </source>
</evidence>
<feature type="domain" description="WH2" evidence="2">
    <location>
        <begin position="192"/>
        <end position="219"/>
    </location>
</feature>
<protein>
    <submittedName>
        <fullName evidence="3">PX domain-containing protein kinase-like protein</fullName>
    </submittedName>
</protein>
<reference evidence="3" key="1">
    <citation type="submission" date="2023-03" db="EMBL/GenBank/DDBJ databases">
        <authorList>
            <person name="Steffen K."/>
            <person name="Cardenas P."/>
        </authorList>
    </citation>
    <scope>NUCLEOTIDE SEQUENCE</scope>
</reference>
<dbReference type="InterPro" id="IPR003124">
    <property type="entry name" value="WH2_dom"/>
</dbReference>
<dbReference type="GO" id="GO:0016301">
    <property type="term" value="F:kinase activity"/>
    <property type="evidence" value="ECO:0007669"/>
    <property type="project" value="UniProtKB-KW"/>
</dbReference>
<dbReference type="EMBL" id="CASHTH010003384">
    <property type="protein sequence ID" value="CAI8044212.1"/>
    <property type="molecule type" value="Genomic_DNA"/>
</dbReference>
<evidence type="ECO:0000313" key="4">
    <source>
        <dbReference type="Proteomes" id="UP001174909"/>
    </source>
</evidence>
<feature type="compositionally biased region" description="Basic residues" evidence="1">
    <location>
        <begin position="98"/>
        <end position="108"/>
    </location>
</feature>
<feature type="compositionally biased region" description="Low complexity" evidence="1">
    <location>
        <begin position="152"/>
        <end position="173"/>
    </location>
</feature>
<keyword evidence="3" id="KW-0808">Transferase</keyword>
<dbReference type="GO" id="GO:0003779">
    <property type="term" value="F:actin binding"/>
    <property type="evidence" value="ECO:0007669"/>
    <property type="project" value="InterPro"/>
</dbReference>
<proteinExistence type="predicted"/>
<keyword evidence="4" id="KW-1185">Reference proteome</keyword>
<keyword evidence="3" id="KW-0418">Kinase</keyword>
<evidence type="ECO:0000259" key="2">
    <source>
        <dbReference type="Pfam" id="PF02205"/>
    </source>
</evidence>
<dbReference type="Pfam" id="PF02205">
    <property type="entry name" value="WH2"/>
    <property type="match status" value="1"/>
</dbReference>
<sequence>MLVFSQAVLPVLDSLLSAKGIKAGLPTIADLSSTPLFSDVAVSYIEKPSMKVPSKLKEVLKGHVEKAEMRLHDQQRRLAQKRRLSRAQDSVMSEDEKKKRKKKLKKQMKSVDEGGEAEAYPTTAILPRSNTTIGATSVKAPKQKSTSQPNGPSSSTTATGTTTTTKQKAKSPSSAPPPQSQPAAPQPPPASTERGSLLTSIHGFNKGKLKRAETNDRSAPKV</sequence>
<organism evidence="3 4">
    <name type="scientific">Geodia barretti</name>
    <name type="common">Barrett's horny sponge</name>
    <dbReference type="NCBI Taxonomy" id="519541"/>
    <lineage>
        <taxon>Eukaryota</taxon>
        <taxon>Metazoa</taxon>
        <taxon>Porifera</taxon>
        <taxon>Demospongiae</taxon>
        <taxon>Heteroscleromorpha</taxon>
        <taxon>Tetractinellida</taxon>
        <taxon>Astrophorina</taxon>
        <taxon>Geodiidae</taxon>
        <taxon>Geodia</taxon>
    </lineage>
</organism>
<name>A0AA35TBN5_GEOBA</name>
<dbReference type="Proteomes" id="UP001174909">
    <property type="component" value="Unassembled WGS sequence"/>
</dbReference>
<feature type="compositionally biased region" description="Pro residues" evidence="1">
    <location>
        <begin position="174"/>
        <end position="190"/>
    </location>
</feature>
<comment type="caution">
    <text evidence="3">The sequence shown here is derived from an EMBL/GenBank/DDBJ whole genome shotgun (WGS) entry which is preliminary data.</text>
</comment>
<feature type="region of interest" description="Disordered" evidence="1">
    <location>
        <begin position="70"/>
        <end position="222"/>
    </location>
</feature>